<dbReference type="EMBL" id="CP000445">
    <property type="protein sequence ID" value="ABI45014.1"/>
    <property type="molecule type" value="Genomic_DNA"/>
</dbReference>
<protein>
    <submittedName>
        <fullName evidence="3">Uncharacterized protein</fullName>
    </submittedName>
</protein>
<organism evidence="3">
    <name type="scientific">Shewanella sp. (strain MR-7)</name>
    <dbReference type="NCBI Taxonomy" id="60481"/>
    <lineage>
        <taxon>Bacteria</taxon>
        <taxon>Pseudomonadati</taxon>
        <taxon>Pseudomonadota</taxon>
        <taxon>Gammaproteobacteria</taxon>
        <taxon>Alteromonadales</taxon>
        <taxon>Shewanellaceae</taxon>
        <taxon>Shewanella</taxon>
    </lineage>
</organism>
<accession>Q0HPE1</accession>
<sequence>MARKWMQHMAKLNLSQAAKAVGKNRVTLWRHINTGKLSAERDRDGNPLVDTSELIRVYGEIKQPATPRNTKKQHYTTPSYDELLLLIKELKSEQSEMKEIILDLKNRLEYKPTNSPNEDEKVTNSIAEDDPEWPQEVSSFADILLRNKIKLRYRNK</sequence>
<dbReference type="HOGENOM" id="CLU_1685394_0_0_6"/>
<keyword evidence="3" id="KW-0614">Plasmid</keyword>
<name>Q0HPE1_SHESR</name>
<gene>
    <name evidence="3" type="ordered locus">Shewmr7_4037</name>
</gene>
<dbReference type="KEGG" id="shm:Shewmr7_4037"/>
<reference evidence="3" key="1">
    <citation type="submission" date="2006-08" db="EMBL/GenBank/DDBJ databases">
        <title>Complete sequence of Plasmid1 of Shewanella sp. MR-7.</title>
        <authorList>
            <consortium name="US DOE Joint Genome Institute"/>
            <person name="Copeland A."/>
            <person name="Lucas S."/>
            <person name="Lapidus A."/>
            <person name="Barry K."/>
            <person name="Detter J.C."/>
            <person name="Glavina del Rio T."/>
            <person name="Hammon N."/>
            <person name="Israni S."/>
            <person name="Dalin E."/>
            <person name="Tice H."/>
            <person name="Pitluck S."/>
            <person name="Kiss H."/>
            <person name="Brettin T."/>
            <person name="Bruce D."/>
            <person name="Han C."/>
            <person name="Tapia R."/>
            <person name="Gilna P."/>
            <person name="Schmutz J."/>
            <person name="Larimer F."/>
            <person name="Land M."/>
            <person name="Hauser L."/>
            <person name="Kyrpides N."/>
            <person name="Mikhailova N."/>
            <person name="Nealson K."/>
            <person name="Konstantinidis K."/>
            <person name="Klappenbach J."/>
            <person name="Tiedje J."/>
            <person name="Richardson P."/>
        </authorList>
    </citation>
    <scope>NUCLEOTIDE SEQUENCE</scope>
    <source>
        <strain evidence="3">MR-7</strain>
        <plasmid evidence="3">unnamed1</plasmid>
    </source>
</reference>
<evidence type="ECO:0000256" key="2">
    <source>
        <dbReference type="SAM" id="MobiDB-lite"/>
    </source>
</evidence>
<proteinExistence type="predicted"/>
<feature type="region of interest" description="Disordered" evidence="2">
    <location>
        <begin position="110"/>
        <end position="131"/>
    </location>
</feature>
<evidence type="ECO:0000313" key="3">
    <source>
        <dbReference type="EMBL" id="ABI45014.1"/>
    </source>
</evidence>
<dbReference type="AlphaFoldDB" id="Q0HPE1"/>
<evidence type="ECO:0000256" key="1">
    <source>
        <dbReference type="SAM" id="Coils"/>
    </source>
</evidence>
<feature type="coiled-coil region" evidence="1">
    <location>
        <begin position="80"/>
        <end position="107"/>
    </location>
</feature>
<keyword evidence="1" id="KW-0175">Coiled coil</keyword>
<geneLocation type="plasmid" evidence="3">
    <name>unnamed1</name>
</geneLocation>